<proteinExistence type="predicted"/>
<feature type="transmembrane region" description="Helical" evidence="2">
    <location>
        <begin position="39"/>
        <end position="57"/>
    </location>
</feature>
<dbReference type="Pfam" id="PF19609">
    <property type="entry name" value="DUF6114"/>
    <property type="match status" value="1"/>
</dbReference>
<evidence type="ECO:0000313" key="4">
    <source>
        <dbReference type="Proteomes" id="UP000315226"/>
    </source>
</evidence>
<dbReference type="EMBL" id="BJMN01000030">
    <property type="protein sequence ID" value="GEB59055.1"/>
    <property type="molecule type" value="Genomic_DNA"/>
</dbReference>
<dbReference type="InterPro" id="IPR036259">
    <property type="entry name" value="MFS_trans_sf"/>
</dbReference>
<evidence type="ECO:0000313" key="3">
    <source>
        <dbReference type="EMBL" id="GEB59055.1"/>
    </source>
</evidence>
<keyword evidence="2" id="KW-0472">Membrane</keyword>
<accession>A0A4Y3RNC1</accession>
<organism evidence="3 4">
    <name type="scientific">Streptomyces gardneri</name>
    <dbReference type="NCBI Taxonomy" id="66892"/>
    <lineage>
        <taxon>Bacteria</taxon>
        <taxon>Bacillati</taxon>
        <taxon>Actinomycetota</taxon>
        <taxon>Actinomycetes</taxon>
        <taxon>Kitasatosporales</taxon>
        <taxon>Streptomycetaceae</taxon>
        <taxon>Streptomyces</taxon>
    </lineage>
</organism>
<dbReference type="AlphaFoldDB" id="A0A4Y3RNC1"/>
<feature type="transmembrane region" description="Helical" evidence="2">
    <location>
        <begin position="95"/>
        <end position="111"/>
    </location>
</feature>
<gene>
    <name evidence="3" type="ORF">SGA01_46600</name>
</gene>
<feature type="compositionally biased region" description="Basic and acidic residues" evidence="1">
    <location>
        <begin position="1"/>
        <end position="12"/>
    </location>
</feature>
<reference evidence="3 4" key="1">
    <citation type="submission" date="2019-06" db="EMBL/GenBank/DDBJ databases">
        <title>Whole genome shotgun sequence of Streptomyces gardneri NBRC 12865.</title>
        <authorList>
            <person name="Hosoyama A."/>
            <person name="Uohara A."/>
            <person name="Ohji S."/>
            <person name="Ichikawa N."/>
        </authorList>
    </citation>
    <scope>NUCLEOTIDE SEQUENCE [LARGE SCALE GENOMIC DNA]</scope>
    <source>
        <strain evidence="3 4">NBRC 12865</strain>
    </source>
</reference>
<feature type="region of interest" description="Disordered" evidence="1">
    <location>
        <begin position="149"/>
        <end position="168"/>
    </location>
</feature>
<feature type="region of interest" description="Disordered" evidence="1">
    <location>
        <begin position="1"/>
        <end position="23"/>
    </location>
</feature>
<evidence type="ECO:0000256" key="2">
    <source>
        <dbReference type="SAM" id="Phobius"/>
    </source>
</evidence>
<protein>
    <recommendedName>
        <fullName evidence="5">Integral membrane protein</fullName>
    </recommendedName>
</protein>
<keyword evidence="2" id="KW-0812">Transmembrane</keyword>
<comment type="caution">
    <text evidence="3">The sequence shown here is derived from an EMBL/GenBank/DDBJ whole genome shotgun (WGS) entry which is preliminary data.</text>
</comment>
<dbReference type="InterPro" id="IPR046096">
    <property type="entry name" value="DUF6114"/>
</dbReference>
<keyword evidence="2" id="KW-1133">Transmembrane helix</keyword>
<evidence type="ECO:0008006" key="5">
    <source>
        <dbReference type="Google" id="ProtNLM"/>
    </source>
</evidence>
<sequence>MTTDPTPERPESSEPTAPVTPTPRGARLAFRRWRRTRPFWAALWTGAGGFVIFFLPMAPLGKILQVGVGGVAGMAGGIVLMAMALLILLLPGQRHTAGVIAVIAGVASFPLSNLGGLFLGMFLSVLGGSMAFAWLPEKPARRRGGLLRRMRPGAETPVPAKSVGSGSV</sequence>
<dbReference type="Proteomes" id="UP000315226">
    <property type="component" value="Unassembled WGS sequence"/>
</dbReference>
<name>A0A4Y3RNC1_9ACTN</name>
<dbReference type="RefSeq" id="WP_229918335.1">
    <property type="nucleotide sequence ID" value="NZ_BJMN01000030.1"/>
</dbReference>
<evidence type="ECO:0000256" key="1">
    <source>
        <dbReference type="SAM" id="MobiDB-lite"/>
    </source>
</evidence>
<keyword evidence="4" id="KW-1185">Reference proteome</keyword>
<feature type="transmembrane region" description="Helical" evidence="2">
    <location>
        <begin position="63"/>
        <end position="88"/>
    </location>
</feature>
<dbReference type="SUPFAM" id="SSF103473">
    <property type="entry name" value="MFS general substrate transporter"/>
    <property type="match status" value="1"/>
</dbReference>